<dbReference type="InParanoid" id="A0A2V0P655"/>
<dbReference type="Pfam" id="PF11559">
    <property type="entry name" value="ADIP"/>
    <property type="match status" value="1"/>
</dbReference>
<protein>
    <submittedName>
        <fullName evidence="10">Uncharacterized protein</fullName>
    </submittedName>
</protein>
<feature type="compositionally biased region" description="Gly residues" evidence="9">
    <location>
        <begin position="326"/>
        <end position="344"/>
    </location>
</feature>
<dbReference type="GO" id="GO:0036064">
    <property type="term" value="C:ciliary basal body"/>
    <property type="evidence" value="ECO:0007669"/>
    <property type="project" value="TreeGrafter"/>
</dbReference>
<dbReference type="GO" id="GO:0070161">
    <property type="term" value="C:anchoring junction"/>
    <property type="evidence" value="ECO:0007669"/>
    <property type="project" value="UniProtKB-SubCell"/>
</dbReference>
<evidence type="ECO:0000313" key="11">
    <source>
        <dbReference type="Proteomes" id="UP000247498"/>
    </source>
</evidence>
<dbReference type="STRING" id="307507.A0A2V0P655"/>
<dbReference type="PANTHER" id="PTHR46507">
    <property type="entry name" value="AFADIN- AND ALPHA-ACTININ-BINDING PROTEIN"/>
    <property type="match status" value="1"/>
</dbReference>
<keyword evidence="6" id="KW-0965">Cell junction</keyword>
<comment type="subcellular location">
    <subcellularLocation>
        <location evidence="1">Cell junction</location>
    </subcellularLocation>
    <subcellularLocation>
        <location evidence="2">Cytoplasm</location>
        <location evidence="2">Cytoskeleton</location>
        <location evidence="2">Microtubule organizing center</location>
        <location evidence="2">Centrosome</location>
    </subcellularLocation>
</comment>
<dbReference type="InterPro" id="IPR052300">
    <property type="entry name" value="Adhesion_Centrosome_assoc"/>
</dbReference>
<feature type="compositionally biased region" description="Low complexity" evidence="9">
    <location>
        <begin position="281"/>
        <end position="294"/>
    </location>
</feature>
<evidence type="ECO:0000256" key="8">
    <source>
        <dbReference type="ARBA" id="ARBA00023212"/>
    </source>
</evidence>
<accession>A0A2V0P655</accession>
<reference evidence="10 11" key="1">
    <citation type="journal article" date="2018" name="Sci. Rep.">
        <title>Raphidocelis subcapitata (=Pseudokirchneriella subcapitata) provides an insight into genome evolution and environmental adaptations in the Sphaeropleales.</title>
        <authorList>
            <person name="Suzuki S."/>
            <person name="Yamaguchi H."/>
            <person name="Nakajima N."/>
            <person name="Kawachi M."/>
        </authorList>
    </citation>
    <scope>NUCLEOTIDE SEQUENCE [LARGE SCALE GENOMIC DNA]</scope>
    <source>
        <strain evidence="10 11">NIES-35</strain>
    </source>
</reference>
<evidence type="ECO:0000256" key="4">
    <source>
        <dbReference type="ARBA" id="ARBA00022490"/>
    </source>
</evidence>
<sequence length="464" mass="47295">MASSALYEALDLHLEHGDGEEDAHDDPYARRLGAGPACSSGSAGAAAPWAATPAGPAVQPAAAGAGPASPLPPPSAGAATPPHAFDPGMAATPQSGAAAAAGRGPFATAATVGDCLAFLQPALDEAGVVARLPDAAAAAAEPAAALAAALSAAYELLRLLQRSNEQRERQDEALARLRVEARTADRAAARMQGQSESQGQEAAGLKIKLRQLDAWYRSEVDRWAAEREDLVRRAAGMEQRHAQFVHELRRRDAEHERLQGKLRALLRANCEARAAAAEAGEGAAAQRQGQQASASCGPVTRSSRRQQQHHHQQQQGEPQRHPSPGDRGGTSSSGGAGSGRGEGVSSGRSTWGTPRQLTAGGLQGAADGARAAPTPPSGAAAWHEVSAKLAALRVRAQRVAVDGAGGGGGGGAGGASESLVALAQQASTPHERLLAAKLMEASNILNEQEAALTSLLSGGLRDCR</sequence>
<keyword evidence="4" id="KW-0963">Cytoplasm</keyword>
<evidence type="ECO:0000256" key="6">
    <source>
        <dbReference type="ARBA" id="ARBA00022949"/>
    </source>
</evidence>
<keyword evidence="5" id="KW-0130">Cell adhesion</keyword>
<name>A0A2V0P655_9CHLO</name>
<keyword evidence="11" id="KW-1185">Reference proteome</keyword>
<comment type="caution">
    <text evidence="10">The sequence shown here is derived from an EMBL/GenBank/DDBJ whole genome shotgun (WGS) entry which is preliminary data.</text>
</comment>
<dbReference type="AlphaFoldDB" id="A0A2V0P655"/>
<proteinExistence type="inferred from homology"/>
<feature type="region of interest" description="Disordered" evidence="9">
    <location>
        <begin position="17"/>
        <end position="96"/>
    </location>
</feature>
<gene>
    <name evidence="10" type="ORF">Rsub_07560</name>
</gene>
<evidence type="ECO:0000256" key="9">
    <source>
        <dbReference type="SAM" id="MobiDB-lite"/>
    </source>
</evidence>
<dbReference type="InterPro" id="IPR021622">
    <property type="entry name" value="Afadin/alpha-actinin-bd"/>
</dbReference>
<comment type="similarity">
    <text evidence="3">Belongs to the ADIP family.</text>
</comment>
<evidence type="ECO:0000256" key="1">
    <source>
        <dbReference type="ARBA" id="ARBA00004282"/>
    </source>
</evidence>
<keyword evidence="8" id="KW-0206">Cytoskeleton</keyword>
<dbReference type="GO" id="GO:0007155">
    <property type="term" value="P:cell adhesion"/>
    <property type="evidence" value="ECO:0007669"/>
    <property type="project" value="UniProtKB-KW"/>
</dbReference>
<feature type="compositionally biased region" description="Low complexity" evidence="9">
    <location>
        <begin position="33"/>
        <end position="68"/>
    </location>
</feature>
<evidence type="ECO:0000256" key="7">
    <source>
        <dbReference type="ARBA" id="ARBA00023054"/>
    </source>
</evidence>
<dbReference type="PANTHER" id="PTHR46507:SF4">
    <property type="entry name" value="SSX FAMILY MEMBER 2 INTERACTING PROTEIN"/>
    <property type="match status" value="1"/>
</dbReference>
<keyword evidence="7" id="KW-0175">Coiled coil</keyword>
<dbReference type="FunCoup" id="A0A2V0P655">
    <property type="interactions" value="721"/>
</dbReference>
<dbReference type="Proteomes" id="UP000247498">
    <property type="component" value="Unassembled WGS sequence"/>
</dbReference>
<evidence type="ECO:0000256" key="3">
    <source>
        <dbReference type="ARBA" id="ARBA00009291"/>
    </source>
</evidence>
<feature type="compositionally biased region" description="Basic residues" evidence="9">
    <location>
        <begin position="302"/>
        <end position="312"/>
    </location>
</feature>
<organism evidence="10 11">
    <name type="scientific">Raphidocelis subcapitata</name>
    <dbReference type="NCBI Taxonomy" id="307507"/>
    <lineage>
        <taxon>Eukaryota</taxon>
        <taxon>Viridiplantae</taxon>
        <taxon>Chlorophyta</taxon>
        <taxon>core chlorophytes</taxon>
        <taxon>Chlorophyceae</taxon>
        <taxon>CS clade</taxon>
        <taxon>Sphaeropleales</taxon>
        <taxon>Selenastraceae</taxon>
        <taxon>Raphidocelis</taxon>
    </lineage>
</organism>
<dbReference type="OrthoDB" id="540427at2759"/>
<feature type="region of interest" description="Disordered" evidence="9">
    <location>
        <begin position="281"/>
        <end position="380"/>
    </location>
</feature>
<dbReference type="EMBL" id="BDRX01000059">
    <property type="protein sequence ID" value="GBF95059.1"/>
    <property type="molecule type" value="Genomic_DNA"/>
</dbReference>
<evidence type="ECO:0000256" key="5">
    <source>
        <dbReference type="ARBA" id="ARBA00022889"/>
    </source>
</evidence>
<evidence type="ECO:0000313" key="10">
    <source>
        <dbReference type="EMBL" id="GBF95059.1"/>
    </source>
</evidence>
<dbReference type="GO" id="GO:0035735">
    <property type="term" value="P:intraciliary transport involved in cilium assembly"/>
    <property type="evidence" value="ECO:0007669"/>
    <property type="project" value="TreeGrafter"/>
</dbReference>
<evidence type="ECO:0000256" key="2">
    <source>
        <dbReference type="ARBA" id="ARBA00004300"/>
    </source>
</evidence>